<dbReference type="Pfam" id="PF03358">
    <property type="entry name" value="FMN_red"/>
    <property type="match status" value="1"/>
</dbReference>
<dbReference type="PANTHER" id="PTHR30543">
    <property type="entry name" value="CHROMATE REDUCTASE"/>
    <property type="match status" value="1"/>
</dbReference>
<feature type="domain" description="NADPH-dependent FMN reductase-like" evidence="2">
    <location>
        <begin position="57"/>
        <end position="202"/>
    </location>
</feature>
<accession>A0A330H490</accession>
<dbReference type="SUPFAM" id="SSF52218">
    <property type="entry name" value="Flavoproteins"/>
    <property type="match status" value="1"/>
</dbReference>
<proteinExistence type="predicted"/>
<dbReference type="PANTHER" id="PTHR30543:SF21">
    <property type="entry name" value="NAD(P)H-DEPENDENT FMN REDUCTASE LOT6"/>
    <property type="match status" value="1"/>
</dbReference>
<dbReference type="Gene3D" id="3.40.50.360">
    <property type="match status" value="1"/>
</dbReference>
<dbReference type="Gene3D" id="3.10.450.50">
    <property type="match status" value="1"/>
</dbReference>
<dbReference type="InterPro" id="IPR037401">
    <property type="entry name" value="SnoaL-like"/>
</dbReference>
<dbReference type="GO" id="GO:0005829">
    <property type="term" value="C:cytosol"/>
    <property type="evidence" value="ECO:0007669"/>
    <property type="project" value="TreeGrafter"/>
</dbReference>
<dbReference type="InterPro" id="IPR032710">
    <property type="entry name" value="NTF2-like_dom_sf"/>
</dbReference>
<dbReference type="Proteomes" id="UP000251558">
    <property type="component" value="Unassembled WGS sequence"/>
</dbReference>
<evidence type="ECO:0008006" key="6">
    <source>
        <dbReference type="Google" id="ProtNLM"/>
    </source>
</evidence>
<keyword evidence="5" id="KW-1185">Reference proteome</keyword>
<evidence type="ECO:0000259" key="2">
    <source>
        <dbReference type="Pfam" id="PF03358"/>
    </source>
</evidence>
<sequence>MAAAARPQAAPCPPSRREPRRAGDIIEMSAAAGLPASHHRNGRFAMTNATDHAVLQLAVLVGSLRAQSFSRKIAKALAARAPDSLRCRFIGIGELPLYNEDLDGDRPPAAWSAFRAAIRESDAVLFVTPEYNRSIPGCLKNALDVGSRPSGKSVFKGLPAGVVSVTPYQLGAFGANHALRQTFAFLDMPVMQQPEAYIGNVTDLLDDKGAVTSGDTAAFLEKFMASLETWIRTVHPGGSSFDAFMKQREKIAGDYVNGDAASLKAIVTHAGPATFFSPRGDHLEGAEAVAGRYERDAASFHKGGSTDLEVLQASASGDLAFWTGLQHARARMGKNGEATEMTLRVTEVFRLEDGAFKLVHRHADPAH</sequence>
<feature type="domain" description="SnoaL-like" evidence="3">
    <location>
        <begin position="254"/>
        <end position="363"/>
    </location>
</feature>
<dbReference type="GO" id="GO:0016491">
    <property type="term" value="F:oxidoreductase activity"/>
    <property type="evidence" value="ECO:0007669"/>
    <property type="project" value="InterPro"/>
</dbReference>
<evidence type="ECO:0000313" key="5">
    <source>
        <dbReference type="Proteomes" id="UP000251558"/>
    </source>
</evidence>
<evidence type="ECO:0000259" key="3">
    <source>
        <dbReference type="Pfam" id="PF13474"/>
    </source>
</evidence>
<dbReference type="EMBL" id="QMBP01000027">
    <property type="protein sequence ID" value="RAZ83185.1"/>
    <property type="molecule type" value="Genomic_DNA"/>
</dbReference>
<gene>
    <name evidence="4" type="ORF">DPM33_32895</name>
</gene>
<reference evidence="4 5" key="1">
    <citation type="submission" date="2018-07" db="EMBL/GenBank/DDBJ databases">
        <title>Diversity of Mesorhizobium strains in Brazil.</title>
        <authorList>
            <person name="Helene L.C.F."/>
            <person name="Dall'Agnol R."/>
            <person name="Delamuta J.R.M."/>
            <person name="Hungria M."/>
        </authorList>
    </citation>
    <scope>NUCLEOTIDE SEQUENCE [LARGE SCALE GENOMIC DNA]</scope>
    <source>
        <strain evidence="4 5">AC99b</strain>
    </source>
</reference>
<dbReference type="AlphaFoldDB" id="A0A330H490"/>
<dbReference type="SUPFAM" id="SSF54427">
    <property type="entry name" value="NTF2-like"/>
    <property type="match status" value="1"/>
</dbReference>
<dbReference type="InterPro" id="IPR029039">
    <property type="entry name" value="Flavoprotein-like_sf"/>
</dbReference>
<evidence type="ECO:0000256" key="1">
    <source>
        <dbReference type="SAM" id="MobiDB-lite"/>
    </source>
</evidence>
<organism evidence="4 5">
    <name type="scientific">Mesorhizobium hawassense</name>
    <dbReference type="NCBI Taxonomy" id="1209954"/>
    <lineage>
        <taxon>Bacteria</taxon>
        <taxon>Pseudomonadati</taxon>
        <taxon>Pseudomonadota</taxon>
        <taxon>Alphaproteobacteria</taxon>
        <taxon>Hyphomicrobiales</taxon>
        <taxon>Phyllobacteriaceae</taxon>
        <taxon>Mesorhizobium</taxon>
    </lineage>
</organism>
<protein>
    <recommendedName>
        <fullName evidence="6">DUF4440 domain-containing protein</fullName>
    </recommendedName>
</protein>
<name>A0A330H490_9HYPH</name>
<dbReference type="InterPro" id="IPR005025">
    <property type="entry name" value="FMN_Rdtase-like_dom"/>
</dbReference>
<comment type="caution">
    <text evidence="4">The sequence shown here is derived from an EMBL/GenBank/DDBJ whole genome shotgun (WGS) entry which is preliminary data.</text>
</comment>
<dbReference type="GO" id="GO:0010181">
    <property type="term" value="F:FMN binding"/>
    <property type="evidence" value="ECO:0007669"/>
    <property type="project" value="TreeGrafter"/>
</dbReference>
<feature type="region of interest" description="Disordered" evidence="1">
    <location>
        <begin position="1"/>
        <end position="21"/>
    </location>
</feature>
<dbReference type="InterPro" id="IPR050712">
    <property type="entry name" value="NAD(P)H-dep_reductase"/>
</dbReference>
<dbReference type="Pfam" id="PF13474">
    <property type="entry name" value="SnoaL_3"/>
    <property type="match status" value="1"/>
</dbReference>
<evidence type="ECO:0000313" key="4">
    <source>
        <dbReference type="EMBL" id="RAZ83185.1"/>
    </source>
</evidence>